<feature type="region of interest" description="Disordered" evidence="1">
    <location>
        <begin position="311"/>
        <end position="366"/>
    </location>
</feature>
<dbReference type="Gene3D" id="3.10.260.10">
    <property type="entry name" value="Transcription regulator HTH, APSES-type DNA-binding domain"/>
    <property type="match status" value="1"/>
</dbReference>
<feature type="region of interest" description="Disordered" evidence="1">
    <location>
        <begin position="376"/>
        <end position="395"/>
    </location>
</feature>
<comment type="caution">
    <text evidence="2">The sequence shown here is derived from an EMBL/GenBank/DDBJ whole genome shotgun (WGS) entry which is preliminary data.</text>
</comment>
<feature type="region of interest" description="Disordered" evidence="1">
    <location>
        <begin position="410"/>
        <end position="440"/>
    </location>
</feature>
<evidence type="ECO:0000256" key="1">
    <source>
        <dbReference type="SAM" id="MobiDB-lite"/>
    </source>
</evidence>
<feature type="compositionally biased region" description="Low complexity" evidence="1">
    <location>
        <begin position="410"/>
        <end position="428"/>
    </location>
</feature>
<name>A0AAN6GKC0_9BASI</name>
<keyword evidence="3" id="KW-1185">Reference proteome</keyword>
<feature type="region of interest" description="Disordered" evidence="1">
    <location>
        <begin position="479"/>
        <end position="502"/>
    </location>
</feature>
<organism evidence="2 3">
    <name type="scientific">Tilletia horrida</name>
    <dbReference type="NCBI Taxonomy" id="155126"/>
    <lineage>
        <taxon>Eukaryota</taxon>
        <taxon>Fungi</taxon>
        <taxon>Dikarya</taxon>
        <taxon>Basidiomycota</taxon>
        <taxon>Ustilaginomycotina</taxon>
        <taxon>Exobasidiomycetes</taxon>
        <taxon>Tilletiales</taxon>
        <taxon>Tilletiaceae</taxon>
        <taxon>Tilletia</taxon>
    </lineage>
</organism>
<feature type="compositionally biased region" description="Low complexity" evidence="1">
    <location>
        <begin position="330"/>
        <end position="353"/>
    </location>
</feature>
<dbReference type="SUPFAM" id="SSF54616">
    <property type="entry name" value="DNA-binding domain of Mlu1-box binding protein MBP1"/>
    <property type="match status" value="1"/>
</dbReference>
<dbReference type="InterPro" id="IPR013761">
    <property type="entry name" value="SAM/pointed_sf"/>
</dbReference>
<gene>
    <name evidence="2" type="ORF">OC846_005658</name>
</gene>
<evidence type="ECO:0008006" key="4">
    <source>
        <dbReference type="Google" id="ProtNLM"/>
    </source>
</evidence>
<feature type="region of interest" description="Disordered" evidence="1">
    <location>
        <begin position="193"/>
        <end position="280"/>
    </location>
</feature>
<feature type="compositionally biased region" description="Low complexity" evidence="1">
    <location>
        <begin position="237"/>
        <end position="248"/>
    </location>
</feature>
<dbReference type="Gene3D" id="1.10.150.50">
    <property type="entry name" value="Transcription Factor, Ets-1"/>
    <property type="match status" value="1"/>
</dbReference>
<proteinExistence type="predicted"/>
<feature type="compositionally biased region" description="Basic and acidic residues" evidence="1">
    <location>
        <begin position="319"/>
        <end position="329"/>
    </location>
</feature>
<reference evidence="2" key="1">
    <citation type="journal article" date="2023" name="PhytoFront">
        <title>Draft Genome Resources of Seven Strains of Tilletia horrida, Causal Agent of Kernel Smut of Rice.</title>
        <authorList>
            <person name="Khanal S."/>
            <person name="Antony Babu S."/>
            <person name="Zhou X.G."/>
        </authorList>
    </citation>
    <scope>NUCLEOTIDE SEQUENCE</scope>
    <source>
        <strain evidence="2">TX6</strain>
    </source>
</reference>
<dbReference type="EMBL" id="JAPDMZ010000230">
    <property type="protein sequence ID" value="KAK0545448.1"/>
    <property type="molecule type" value="Genomic_DNA"/>
</dbReference>
<feature type="compositionally biased region" description="Low complexity" evidence="1">
    <location>
        <begin position="479"/>
        <end position="494"/>
    </location>
</feature>
<evidence type="ECO:0000313" key="3">
    <source>
        <dbReference type="Proteomes" id="UP001176517"/>
    </source>
</evidence>
<evidence type="ECO:0000313" key="2">
    <source>
        <dbReference type="EMBL" id="KAK0545448.1"/>
    </source>
</evidence>
<protein>
    <recommendedName>
        <fullName evidence="4">SAM domain-containing protein</fullName>
    </recommendedName>
</protein>
<dbReference type="SUPFAM" id="SSF47769">
    <property type="entry name" value="SAM/Pointed domain"/>
    <property type="match status" value="1"/>
</dbReference>
<dbReference type="InterPro" id="IPR036887">
    <property type="entry name" value="HTH_APSES_sf"/>
</dbReference>
<dbReference type="AlphaFoldDB" id="A0AAN6GKC0"/>
<accession>A0AAN6GKC0</accession>
<dbReference type="Proteomes" id="UP001176517">
    <property type="component" value="Unassembled WGS sequence"/>
</dbReference>
<sequence length="575" mass="60239">MPAVRVDMIHPQREGFTRSIIRDLDIWSYTLPLQEGETEYGPPMTRRADTNYINATRLLSLSNLSPSQRARELSVMPTSVIRGGLNSIQGTWSALYILDMISTHMKPQTDINFQSSSPPSLDTSSLTLLRVPLVRARELAKTLGLFELIKPILFDPSDPPTNFVDERGAGSQGGSSAVIMSVPRGPKLSAAAKAHLAAARKSEPGRITATIKNPRKLASRQSLPGPSTPPISVGADPLRTGSSTLSLSGGPGGPSLPVPRAKRSATDVSGSASAGPSKRRIVLSGASLDGPKVSASSSGSNAGGQQIKIASWTSFSRGSDNDSSSRWDDGSLAPPVVGSSSSESGSSSPAGSADTKPTLTFGERHRVRVPTLAELNSILQSEAPPPKRSGSGSSTLRMAAATNLARSSLRGLSGSSHTSGSDLHSSGLPPLSSNGASHRVPSSSTALVALQSGSTPAASIPAGSNVPFPVLSRVNSASLVSSNGSGRSNGSSSGDHPSTWNSNEVVEFGRTRAWHESRVLLRLREADIDGQLLLSLDFDDRSVFMLNQCGISVPGDQIRIIQGAEHLRKQYAARR</sequence>
<dbReference type="GO" id="GO:0003677">
    <property type="term" value="F:DNA binding"/>
    <property type="evidence" value="ECO:0007669"/>
    <property type="project" value="InterPro"/>
</dbReference>
<feature type="compositionally biased region" description="Polar residues" evidence="1">
    <location>
        <begin position="431"/>
        <end position="440"/>
    </location>
</feature>